<dbReference type="PANTHER" id="PTHR43297">
    <property type="entry name" value="OLIGOPEPTIDE TRANSPORT ATP-BINDING PROTEIN APPD"/>
    <property type="match status" value="1"/>
</dbReference>
<dbReference type="Gene3D" id="3.40.50.300">
    <property type="entry name" value="P-loop containing nucleotide triphosphate hydrolases"/>
    <property type="match status" value="2"/>
</dbReference>
<dbReference type="FunFam" id="3.40.50.300:FF:000016">
    <property type="entry name" value="Oligopeptide ABC transporter ATP-binding component"/>
    <property type="match status" value="1"/>
</dbReference>
<dbReference type="AlphaFoldDB" id="A0A919PBD1"/>
<accession>A0A919PBD1</accession>
<organism evidence="9 10">
    <name type="scientific">Cellulomonas pakistanensis</name>
    <dbReference type="NCBI Taxonomy" id="992287"/>
    <lineage>
        <taxon>Bacteria</taxon>
        <taxon>Bacillati</taxon>
        <taxon>Actinomycetota</taxon>
        <taxon>Actinomycetes</taxon>
        <taxon>Micrococcales</taxon>
        <taxon>Cellulomonadaceae</taxon>
        <taxon>Cellulomonas</taxon>
    </lineage>
</organism>
<dbReference type="PANTHER" id="PTHR43297:SF2">
    <property type="entry name" value="DIPEPTIDE TRANSPORT ATP-BINDING PROTEIN DPPD"/>
    <property type="match status" value="1"/>
</dbReference>
<dbReference type="EMBL" id="BONO01000018">
    <property type="protein sequence ID" value="GIG37063.1"/>
    <property type="molecule type" value="Genomic_DNA"/>
</dbReference>
<evidence type="ECO:0000259" key="8">
    <source>
        <dbReference type="PROSITE" id="PS50893"/>
    </source>
</evidence>
<feature type="domain" description="ABC transporter" evidence="8">
    <location>
        <begin position="298"/>
        <end position="542"/>
    </location>
</feature>
<keyword evidence="3" id="KW-0813">Transport</keyword>
<dbReference type="PROSITE" id="PS00211">
    <property type="entry name" value="ABC_TRANSPORTER_1"/>
    <property type="match status" value="2"/>
</dbReference>
<dbReference type="InterPro" id="IPR013563">
    <property type="entry name" value="Oligopep_ABC_C"/>
</dbReference>
<dbReference type="Pfam" id="PF08352">
    <property type="entry name" value="oligo_HPY"/>
    <property type="match status" value="2"/>
</dbReference>
<keyword evidence="5" id="KW-0547">Nucleotide-binding</keyword>
<evidence type="ECO:0000256" key="2">
    <source>
        <dbReference type="ARBA" id="ARBA00005417"/>
    </source>
</evidence>
<evidence type="ECO:0000256" key="4">
    <source>
        <dbReference type="ARBA" id="ARBA00022475"/>
    </source>
</evidence>
<comment type="subcellular location">
    <subcellularLocation>
        <location evidence="1">Cell membrane</location>
        <topology evidence="1">Peripheral membrane protein</topology>
    </subcellularLocation>
</comment>
<reference evidence="9" key="1">
    <citation type="submission" date="2021-01" db="EMBL/GenBank/DDBJ databases">
        <title>Whole genome shotgun sequence of Cellulomonas pakistanensis NBRC 110800.</title>
        <authorList>
            <person name="Komaki H."/>
            <person name="Tamura T."/>
        </authorList>
    </citation>
    <scope>NUCLEOTIDE SEQUENCE</scope>
    <source>
        <strain evidence="9">NBRC 110800</strain>
    </source>
</reference>
<dbReference type="RefSeq" id="WP_203669081.1">
    <property type="nucleotide sequence ID" value="NZ_BONO01000018.1"/>
</dbReference>
<keyword evidence="7" id="KW-0472">Membrane</keyword>
<dbReference type="Pfam" id="PF00005">
    <property type="entry name" value="ABC_tran"/>
    <property type="match status" value="2"/>
</dbReference>
<evidence type="ECO:0000256" key="7">
    <source>
        <dbReference type="ARBA" id="ARBA00023136"/>
    </source>
</evidence>
<keyword evidence="4" id="KW-1003">Cell membrane</keyword>
<feature type="domain" description="ABC transporter" evidence="8">
    <location>
        <begin position="25"/>
        <end position="275"/>
    </location>
</feature>
<dbReference type="SMART" id="SM00382">
    <property type="entry name" value="AAA"/>
    <property type="match status" value="2"/>
</dbReference>
<evidence type="ECO:0000256" key="3">
    <source>
        <dbReference type="ARBA" id="ARBA00022448"/>
    </source>
</evidence>
<dbReference type="Proteomes" id="UP000642125">
    <property type="component" value="Unassembled WGS sequence"/>
</dbReference>
<dbReference type="InterPro" id="IPR003593">
    <property type="entry name" value="AAA+_ATPase"/>
</dbReference>
<evidence type="ECO:0000256" key="6">
    <source>
        <dbReference type="ARBA" id="ARBA00022840"/>
    </source>
</evidence>
<dbReference type="GO" id="GO:0015833">
    <property type="term" value="P:peptide transport"/>
    <property type="evidence" value="ECO:0007669"/>
    <property type="project" value="InterPro"/>
</dbReference>
<dbReference type="InterPro" id="IPR017871">
    <property type="entry name" value="ABC_transporter-like_CS"/>
</dbReference>
<dbReference type="NCBIfam" id="NF007739">
    <property type="entry name" value="PRK10419.1"/>
    <property type="match status" value="2"/>
</dbReference>
<protein>
    <submittedName>
        <fullName evidence="9">ABC transporter ATP-binding protein</fullName>
    </submittedName>
</protein>
<name>A0A919PBD1_9CELL</name>
<gene>
    <name evidence="9" type="ORF">Cpa01nite_24440</name>
</gene>
<evidence type="ECO:0000313" key="10">
    <source>
        <dbReference type="Proteomes" id="UP000642125"/>
    </source>
</evidence>
<dbReference type="SUPFAM" id="SSF52540">
    <property type="entry name" value="P-loop containing nucleoside triphosphate hydrolases"/>
    <property type="match status" value="2"/>
</dbReference>
<dbReference type="CDD" id="cd03257">
    <property type="entry name" value="ABC_NikE_OppD_transporters"/>
    <property type="match status" value="2"/>
</dbReference>
<dbReference type="GO" id="GO:0005524">
    <property type="term" value="F:ATP binding"/>
    <property type="evidence" value="ECO:0007669"/>
    <property type="project" value="UniProtKB-KW"/>
</dbReference>
<evidence type="ECO:0000313" key="9">
    <source>
        <dbReference type="EMBL" id="GIG37063.1"/>
    </source>
</evidence>
<dbReference type="GO" id="GO:0016887">
    <property type="term" value="F:ATP hydrolysis activity"/>
    <property type="evidence" value="ECO:0007669"/>
    <property type="project" value="InterPro"/>
</dbReference>
<evidence type="ECO:0000256" key="5">
    <source>
        <dbReference type="ARBA" id="ARBA00022741"/>
    </source>
</evidence>
<comment type="similarity">
    <text evidence="2">Belongs to the ABC transporter superfamily.</text>
</comment>
<proteinExistence type="inferred from homology"/>
<keyword evidence="10" id="KW-1185">Reference proteome</keyword>
<dbReference type="PROSITE" id="PS50893">
    <property type="entry name" value="ABC_TRANSPORTER_2"/>
    <property type="match status" value="2"/>
</dbReference>
<dbReference type="InterPro" id="IPR003439">
    <property type="entry name" value="ABC_transporter-like_ATP-bd"/>
</dbReference>
<dbReference type="NCBIfam" id="NF008453">
    <property type="entry name" value="PRK11308.1"/>
    <property type="match status" value="2"/>
</dbReference>
<dbReference type="InterPro" id="IPR027417">
    <property type="entry name" value="P-loop_NTPase"/>
</dbReference>
<dbReference type="GO" id="GO:0005886">
    <property type="term" value="C:plasma membrane"/>
    <property type="evidence" value="ECO:0007669"/>
    <property type="project" value="UniProtKB-SubCell"/>
</dbReference>
<evidence type="ECO:0000256" key="1">
    <source>
        <dbReference type="ARBA" id="ARBA00004202"/>
    </source>
</evidence>
<keyword evidence="6 9" id="KW-0067">ATP-binding</keyword>
<dbReference type="InterPro" id="IPR050388">
    <property type="entry name" value="ABC_Ni/Peptide_Import"/>
</dbReference>
<comment type="caution">
    <text evidence="9">The sequence shown here is derived from an EMBL/GenBank/DDBJ whole genome shotgun (WGS) entry which is preliminary data.</text>
</comment>
<sequence>MTTEPTPAPARAATAAAEPAPVLSLRDLTVTFRVDRGTPDVHAVRGVSFDLHAGEVLAVVGESGSGKSVSSLAVLGLLPGTARVSGSARLGDLELVGLDDRALSDVRGRRVAMIFQDPSNALDPVFTIGFQLRETLRRHLPGLSRADARARAVELLRMVELPDPEDRLAFYPHQLSGGQAQRVMIAMALACDPEVLIADEPTTALDVTVQAEVLDVLRRLRARTSAAIVLITHDMGVVADLADRVVVMRHGEVVETADVADLFDAPAADYTRTLLSAVPRIGADERPSAADAAERPALNVEHLVVEYRNRRGRVVRAVDDVTLRVQPGEMVALVGESGSGKSTLGRCALGLAPLTSGTVEVVGTRLGRDTPRAVRAARTRIGVVFQNPAASLNPRYTVGESVGEPLRVHAGLRRGALAARVAELLDGVELPAAWASRYPHELSGGQRQRVSIARAIALDPELLIADEPTSALDVSVQATVLELFRSIQQRLRFACLFISHDLAVVDELADRVAVMHRGRLVEVGERSRVLRAPEHDYTRRLLDAAPVPDPAAQAERRAVRAAV</sequence>